<feature type="compositionally biased region" description="Polar residues" evidence="4">
    <location>
        <begin position="60"/>
        <end position="71"/>
    </location>
</feature>
<feature type="compositionally biased region" description="Pro residues" evidence="4">
    <location>
        <begin position="42"/>
        <end position="51"/>
    </location>
</feature>
<dbReference type="Proteomes" id="UP000515129">
    <property type="component" value="Unplaced"/>
</dbReference>
<dbReference type="PANTHER" id="PTHR11219:SF63">
    <property type="entry name" value="TENEURIN-3 ISOFORM X1"/>
    <property type="match status" value="1"/>
</dbReference>
<evidence type="ECO:0000256" key="2">
    <source>
        <dbReference type="ARBA" id="ARBA00022737"/>
    </source>
</evidence>
<evidence type="ECO:0000313" key="7">
    <source>
        <dbReference type="Proteomes" id="UP000515129"/>
    </source>
</evidence>
<feature type="region of interest" description="Disordered" evidence="4">
    <location>
        <begin position="1"/>
        <end position="71"/>
    </location>
</feature>
<dbReference type="GO" id="GO:0048666">
    <property type="term" value="P:neuron development"/>
    <property type="evidence" value="ECO:0007669"/>
    <property type="project" value="TreeGrafter"/>
</dbReference>
<evidence type="ECO:0000256" key="5">
    <source>
        <dbReference type="SAM" id="Phobius"/>
    </source>
</evidence>
<feature type="transmembrane region" description="Helical" evidence="5">
    <location>
        <begin position="157"/>
        <end position="182"/>
    </location>
</feature>
<dbReference type="Pfam" id="PF06484">
    <property type="entry name" value="Ten_N"/>
    <property type="match status" value="1"/>
</dbReference>
<keyword evidence="5" id="KW-1133">Transmembrane helix</keyword>
<dbReference type="KEGG" id="caua:113071162"/>
<proteinExistence type="predicted"/>
<dbReference type="AlphaFoldDB" id="A0A6P6MUG2"/>
<sequence length="204" mass="22016">METDLSARRQDGTAHNQPAFCVTSSTNTSASPLPLDQLPSQAGPPPLPPAPHQHKQHPSVTSLNQSLANQPTELQSASECVQLQENWVLGGNVGLENRHFLLKTGTGTTSLFTTPNPGYTMATGAVYSPPARPLTRNTLSRGAFKFNKSPKRCSWKCTALSAVGVATLLSVLLCYCIAMHVLGPELETGRMWIITPLRMDEPNQ</sequence>
<feature type="compositionally biased region" description="Polar residues" evidence="4">
    <location>
        <begin position="22"/>
        <end position="31"/>
    </location>
</feature>
<dbReference type="InterPro" id="IPR009471">
    <property type="entry name" value="Ten_N"/>
</dbReference>
<keyword evidence="5" id="KW-0812">Transmembrane</keyword>
<keyword evidence="3" id="KW-1015">Disulfide bond</keyword>
<dbReference type="OrthoDB" id="442731at2759"/>
<evidence type="ECO:0000256" key="4">
    <source>
        <dbReference type="SAM" id="MobiDB-lite"/>
    </source>
</evidence>
<organism evidence="7 8">
    <name type="scientific">Carassius auratus</name>
    <name type="common">Goldfish</name>
    <dbReference type="NCBI Taxonomy" id="7957"/>
    <lineage>
        <taxon>Eukaryota</taxon>
        <taxon>Metazoa</taxon>
        <taxon>Chordata</taxon>
        <taxon>Craniata</taxon>
        <taxon>Vertebrata</taxon>
        <taxon>Euteleostomi</taxon>
        <taxon>Actinopterygii</taxon>
        <taxon>Neopterygii</taxon>
        <taxon>Teleostei</taxon>
        <taxon>Ostariophysi</taxon>
        <taxon>Cypriniformes</taxon>
        <taxon>Cyprinidae</taxon>
        <taxon>Cyprininae</taxon>
        <taxon>Carassius</taxon>
    </lineage>
</organism>
<feature type="compositionally biased region" description="Basic and acidic residues" evidence="4">
    <location>
        <begin position="1"/>
        <end position="12"/>
    </location>
</feature>
<dbReference type="GO" id="GO:0050839">
    <property type="term" value="F:cell adhesion molecule binding"/>
    <property type="evidence" value="ECO:0007669"/>
    <property type="project" value="TreeGrafter"/>
</dbReference>
<dbReference type="GO" id="GO:0007157">
    <property type="term" value="P:heterophilic cell-cell adhesion via plasma membrane cell adhesion molecules"/>
    <property type="evidence" value="ECO:0007669"/>
    <property type="project" value="TreeGrafter"/>
</dbReference>
<dbReference type="InterPro" id="IPR051216">
    <property type="entry name" value="Teneurin"/>
</dbReference>
<dbReference type="GO" id="GO:0016020">
    <property type="term" value="C:membrane"/>
    <property type="evidence" value="ECO:0007669"/>
    <property type="project" value="InterPro"/>
</dbReference>
<evidence type="ECO:0000256" key="1">
    <source>
        <dbReference type="ARBA" id="ARBA00022536"/>
    </source>
</evidence>
<dbReference type="GO" id="GO:0042803">
    <property type="term" value="F:protein homodimerization activity"/>
    <property type="evidence" value="ECO:0007669"/>
    <property type="project" value="TreeGrafter"/>
</dbReference>
<keyword evidence="5" id="KW-0472">Membrane</keyword>
<dbReference type="PANTHER" id="PTHR11219">
    <property type="entry name" value="TENEURIN AND N-ACETYLGLUCOSAMINE-1-PHOSPHODIESTER ALPHA-N-ACETYLGLUCOSAMINIDASE"/>
    <property type="match status" value="1"/>
</dbReference>
<dbReference type="GO" id="GO:0043005">
    <property type="term" value="C:neuron projection"/>
    <property type="evidence" value="ECO:0007669"/>
    <property type="project" value="TreeGrafter"/>
</dbReference>
<dbReference type="GeneID" id="113071162"/>
<keyword evidence="7" id="KW-1185">Reference proteome</keyword>
<protein>
    <submittedName>
        <fullName evidence="8">Teneurin-3-like</fullName>
    </submittedName>
</protein>
<dbReference type="RefSeq" id="XP_026100325.1">
    <property type="nucleotide sequence ID" value="XM_026244540.1"/>
</dbReference>
<keyword evidence="1" id="KW-0245">EGF-like domain</keyword>
<accession>A0A6P6MUG2</accession>
<evidence type="ECO:0000256" key="3">
    <source>
        <dbReference type="ARBA" id="ARBA00023157"/>
    </source>
</evidence>
<reference evidence="8" key="1">
    <citation type="submission" date="2025-08" db="UniProtKB">
        <authorList>
            <consortium name="RefSeq"/>
        </authorList>
    </citation>
    <scope>IDENTIFICATION</scope>
    <source>
        <strain evidence="8">Wakin</strain>
        <tissue evidence="8">Muscle</tissue>
    </source>
</reference>
<dbReference type="GO" id="GO:0007165">
    <property type="term" value="P:signal transduction"/>
    <property type="evidence" value="ECO:0007669"/>
    <property type="project" value="InterPro"/>
</dbReference>
<dbReference type="PROSITE" id="PS51361">
    <property type="entry name" value="TENEURIN_N"/>
    <property type="match status" value="1"/>
</dbReference>
<keyword evidence="2" id="KW-0677">Repeat</keyword>
<dbReference type="GO" id="GO:0046982">
    <property type="term" value="F:protein heterodimerization activity"/>
    <property type="evidence" value="ECO:0007669"/>
    <property type="project" value="TreeGrafter"/>
</dbReference>
<gene>
    <name evidence="8" type="primary">LOC113071162</name>
</gene>
<evidence type="ECO:0000259" key="6">
    <source>
        <dbReference type="PROSITE" id="PS51361"/>
    </source>
</evidence>
<evidence type="ECO:0000313" key="8">
    <source>
        <dbReference type="RefSeq" id="XP_026100325.1"/>
    </source>
</evidence>
<name>A0A6P6MUG2_CARAU</name>
<feature type="domain" description="Teneurin N-terminal" evidence="6">
    <location>
        <begin position="68"/>
        <end position="157"/>
    </location>
</feature>